<accession>A0AA95SM88</accession>
<dbReference type="KEGG" id="pais:PFX98_05330"/>
<dbReference type="Proteomes" id="UP001177769">
    <property type="component" value="Chromosome"/>
</dbReference>
<dbReference type="RefSeq" id="WP_285234131.1">
    <property type="nucleotide sequence ID" value="NZ_CP116346.1"/>
</dbReference>
<evidence type="ECO:0000256" key="1">
    <source>
        <dbReference type="SAM" id="SignalP"/>
    </source>
</evidence>
<sequence length="247" mass="28349">MSRLGMLALSLCCGWAVNAAAQALSYTVGVQDYENYLPYSEYKQGEYRGLGRDVLDAFAKSQGYEFVYQVLPLKRRDAMFVRGELDLSFPDNPNWVTVLKQGRHISYAPVLEFTDGVLVRQSDKGKPLARIRTLGIPLGFTPYPYQQLVNSGAMRLEESARYDKLYEKLARGHVDAAYMNTRVAEHYWRDVARDARAPAVYDPDLPHASDFHYLASFKHPEVIARFRDFMKNNKALVDELKRRYGFQ</sequence>
<reference evidence="2" key="1">
    <citation type="submission" date="2023-01" db="EMBL/GenBank/DDBJ databases">
        <title>Whole genome sequence of Paucibacter sp. S2-9 isolated from pond sediment.</title>
        <authorList>
            <person name="Jung J.Y."/>
        </authorList>
    </citation>
    <scope>NUCLEOTIDE SEQUENCE</scope>
    <source>
        <strain evidence="2">S2-9</strain>
    </source>
</reference>
<name>A0AA95SM88_9BURK</name>
<dbReference type="Gene3D" id="3.40.190.10">
    <property type="entry name" value="Periplasmic binding protein-like II"/>
    <property type="match status" value="2"/>
</dbReference>
<dbReference type="SUPFAM" id="SSF53850">
    <property type="entry name" value="Periplasmic binding protein-like II"/>
    <property type="match status" value="1"/>
</dbReference>
<gene>
    <name evidence="2" type="ORF">PFX98_05330</name>
</gene>
<keyword evidence="1" id="KW-0732">Signal</keyword>
<dbReference type="AlphaFoldDB" id="A0AA95SM88"/>
<evidence type="ECO:0000313" key="3">
    <source>
        <dbReference type="Proteomes" id="UP001177769"/>
    </source>
</evidence>
<feature type="chain" id="PRO_5041680071" evidence="1">
    <location>
        <begin position="20"/>
        <end position="247"/>
    </location>
</feature>
<dbReference type="EMBL" id="CP116346">
    <property type="protein sequence ID" value="WIT13028.1"/>
    <property type="molecule type" value="Genomic_DNA"/>
</dbReference>
<keyword evidence="3" id="KW-1185">Reference proteome</keyword>
<proteinExistence type="predicted"/>
<evidence type="ECO:0000313" key="2">
    <source>
        <dbReference type="EMBL" id="WIT13028.1"/>
    </source>
</evidence>
<organism evidence="2 3">
    <name type="scientific">Paucibacter sediminis</name>
    <dbReference type="NCBI Taxonomy" id="3019553"/>
    <lineage>
        <taxon>Bacteria</taxon>
        <taxon>Pseudomonadati</taxon>
        <taxon>Pseudomonadota</taxon>
        <taxon>Betaproteobacteria</taxon>
        <taxon>Burkholderiales</taxon>
        <taxon>Sphaerotilaceae</taxon>
        <taxon>Roseateles</taxon>
    </lineage>
</organism>
<protein>
    <submittedName>
        <fullName evidence="2">Transporter substrate-binding domain-containing protein</fullName>
    </submittedName>
</protein>
<feature type="signal peptide" evidence="1">
    <location>
        <begin position="1"/>
        <end position="19"/>
    </location>
</feature>